<evidence type="ECO:0000259" key="3">
    <source>
        <dbReference type="Pfam" id="PF25362"/>
    </source>
</evidence>
<gene>
    <name evidence="4" type="ORF">I8D64_00660</name>
</gene>
<organism evidence="4 5">
    <name type="scientific">Brachybacterium halotolerans</name>
    <dbReference type="NCBI Taxonomy" id="2795215"/>
    <lineage>
        <taxon>Bacteria</taxon>
        <taxon>Bacillati</taxon>
        <taxon>Actinomycetota</taxon>
        <taxon>Actinomycetes</taxon>
        <taxon>Micrococcales</taxon>
        <taxon>Dermabacteraceae</taxon>
        <taxon>Brachybacterium</taxon>
    </lineage>
</organism>
<evidence type="ECO:0000313" key="5">
    <source>
        <dbReference type="Proteomes" id="UP000612352"/>
    </source>
</evidence>
<dbReference type="RefSeq" id="WP_200500598.1">
    <property type="nucleotide sequence ID" value="NZ_JAEDAJ010000001.1"/>
</dbReference>
<keyword evidence="2" id="KW-0812">Transmembrane</keyword>
<dbReference type="EMBL" id="JAEDAJ010000001">
    <property type="protein sequence ID" value="MBK0329917.1"/>
    <property type="molecule type" value="Genomic_DNA"/>
</dbReference>
<proteinExistence type="predicted"/>
<feature type="region of interest" description="Disordered" evidence="1">
    <location>
        <begin position="169"/>
        <end position="211"/>
    </location>
</feature>
<evidence type="ECO:0000313" key="4">
    <source>
        <dbReference type="EMBL" id="MBK0329917.1"/>
    </source>
</evidence>
<dbReference type="Pfam" id="PF25362">
    <property type="entry name" value="bPH_11"/>
    <property type="match status" value="1"/>
</dbReference>
<evidence type="ECO:0000256" key="1">
    <source>
        <dbReference type="SAM" id="MobiDB-lite"/>
    </source>
</evidence>
<sequence length="211" mass="22576">MDLTRYLPPVLALVVVLALCVLLAWWGWRRRAARQGDLPELPQPVAGGRALSWGSEPEAATGVYVATTLAGRPLERVTARGLGSRSRASVSDADDGGRPVLHVERQGAPSFLIPWADVRSVHAAPGMVGKWVGGDGLLVVRWQLGPTELDTGVRLDERADQDRFLALAAQRLPSAPSDRTDPPPSAPSPSDPPPSDPELPSTDSQPRKELP</sequence>
<protein>
    <recommendedName>
        <fullName evidence="3">PH domain-containing protein</fullName>
    </recommendedName>
</protein>
<dbReference type="InterPro" id="IPR057446">
    <property type="entry name" value="PH_bac"/>
</dbReference>
<evidence type="ECO:0000256" key="2">
    <source>
        <dbReference type="SAM" id="Phobius"/>
    </source>
</evidence>
<name>A0ABS1B5Y2_9MICO</name>
<keyword evidence="2" id="KW-0472">Membrane</keyword>
<keyword evidence="5" id="KW-1185">Reference proteome</keyword>
<feature type="compositionally biased region" description="Pro residues" evidence="1">
    <location>
        <begin position="182"/>
        <end position="197"/>
    </location>
</feature>
<feature type="transmembrane region" description="Helical" evidence="2">
    <location>
        <begin position="6"/>
        <end position="28"/>
    </location>
</feature>
<dbReference type="Proteomes" id="UP000612352">
    <property type="component" value="Unassembled WGS sequence"/>
</dbReference>
<feature type="domain" description="PH" evidence="3">
    <location>
        <begin position="58"/>
        <end position="165"/>
    </location>
</feature>
<reference evidence="4 5" key="1">
    <citation type="submission" date="2020-12" db="EMBL/GenBank/DDBJ databases">
        <title>Brachybacterium sp. MASK1Z-5, whole genome shotgun sequence.</title>
        <authorList>
            <person name="Tuo L."/>
        </authorList>
    </citation>
    <scope>NUCLEOTIDE SEQUENCE [LARGE SCALE GENOMIC DNA]</scope>
    <source>
        <strain evidence="4 5">MASK1Z-5</strain>
    </source>
</reference>
<accession>A0ABS1B5Y2</accession>
<keyword evidence="2" id="KW-1133">Transmembrane helix</keyword>
<comment type="caution">
    <text evidence="4">The sequence shown here is derived from an EMBL/GenBank/DDBJ whole genome shotgun (WGS) entry which is preliminary data.</text>
</comment>